<sequence length="80" mass="9507">MNRYMFWVLIILPWFILAIFLTHNRNPQVRALVLVMLLIHMAIVINSRRKAVGLSLAETFKAFVPLWGSKEYNRLFFQEV</sequence>
<feature type="transmembrane region" description="Helical" evidence="1">
    <location>
        <begin position="29"/>
        <end position="46"/>
    </location>
</feature>
<proteinExistence type="predicted"/>
<accession>A0A1I7K0B4</accession>
<keyword evidence="1" id="KW-1133">Transmembrane helix</keyword>
<gene>
    <name evidence="2" type="ORF">SAMN04487941_3252</name>
</gene>
<keyword evidence="1" id="KW-0812">Transmembrane</keyword>
<evidence type="ECO:0000313" key="2">
    <source>
        <dbReference type="EMBL" id="SFU90873.1"/>
    </source>
</evidence>
<organism evidence="2 3">
    <name type="scientific">Pontibacter akesuensis</name>
    <dbReference type="NCBI Taxonomy" id="388950"/>
    <lineage>
        <taxon>Bacteria</taxon>
        <taxon>Pseudomonadati</taxon>
        <taxon>Bacteroidota</taxon>
        <taxon>Cytophagia</taxon>
        <taxon>Cytophagales</taxon>
        <taxon>Hymenobacteraceae</taxon>
        <taxon>Pontibacter</taxon>
    </lineage>
</organism>
<dbReference type="AlphaFoldDB" id="A0A1I7K0B4"/>
<protein>
    <submittedName>
        <fullName evidence="2">Uncharacterized protein</fullName>
    </submittedName>
</protein>
<dbReference type="OrthoDB" id="853534at2"/>
<dbReference type="RefSeq" id="WP_139237200.1">
    <property type="nucleotide sequence ID" value="NZ_BMXC01000004.1"/>
</dbReference>
<keyword evidence="1" id="KW-0472">Membrane</keyword>
<evidence type="ECO:0000256" key="1">
    <source>
        <dbReference type="SAM" id="Phobius"/>
    </source>
</evidence>
<reference evidence="3" key="1">
    <citation type="submission" date="2016-10" db="EMBL/GenBank/DDBJ databases">
        <authorList>
            <person name="Varghese N."/>
        </authorList>
    </citation>
    <scope>NUCLEOTIDE SEQUENCE [LARGE SCALE GENOMIC DNA]</scope>
    <source>
        <strain evidence="3">DSM 18820</strain>
    </source>
</reference>
<dbReference type="EMBL" id="FPCA01000004">
    <property type="protein sequence ID" value="SFU90873.1"/>
    <property type="molecule type" value="Genomic_DNA"/>
</dbReference>
<dbReference type="STRING" id="388950.GCA_001611675_00833"/>
<feature type="transmembrane region" description="Helical" evidence="1">
    <location>
        <begin position="5"/>
        <end position="23"/>
    </location>
</feature>
<name>A0A1I7K0B4_9BACT</name>
<evidence type="ECO:0000313" key="3">
    <source>
        <dbReference type="Proteomes" id="UP000182491"/>
    </source>
</evidence>
<keyword evidence="3" id="KW-1185">Reference proteome</keyword>
<dbReference type="Proteomes" id="UP000182491">
    <property type="component" value="Unassembled WGS sequence"/>
</dbReference>